<keyword evidence="10" id="KW-0675">Receptor</keyword>
<evidence type="ECO:0000256" key="2">
    <source>
        <dbReference type="ARBA" id="ARBA00009634"/>
    </source>
</evidence>
<evidence type="ECO:0000313" key="15">
    <source>
        <dbReference type="EMBL" id="AGK40934.1"/>
    </source>
</evidence>
<dbReference type="PROSITE" id="PS50104">
    <property type="entry name" value="TIR"/>
    <property type="match status" value="1"/>
</dbReference>
<feature type="transmembrane region" description="Helical" evidence="13">
    <location>
        <begin position="892"/>
        <end position="914"/>
    </location>
</feature>
<dbReference type="InterPro" id="IPR032675">
    <property type="entry name" value="LRR_dom_sf"/>
</dbReference>
<keyword evidence="11" id="KW-0325">Glycoprotein</keyword>
<dbReference type="OrthoDB" id="1421090at2759"/>
<evidence type="ECO:0000256" key="6">
    <source>
        <dbReference type="ARBA" id="ARBA00022737"/>
    </source>
</evidence>
<dbReference type="AlphaFoldDB" id="M9ZZE2"/>
<dbReference type="GO" id="GO:0038023">
    <property type="term" value="F:signaling receptor activity"/>
    <property type="evidence" value="ECO:0007669"/>
    <property type="project" value="TreeGrafter"/>
</dbReference>
<evidence type="ECO:0000256" key="10">
    <source>
        <dbReference type="ARBA" id="ARBA00023170"/>
    </source>
</evidence>
<evidence type="ECO:0000256" key="4">
    <source>
        <dbReference type="ARBA" id="ARBA00022692"/>
    </source>
</evidence>
<dbReference type="SMART" id="SM00082">
    <property type="entry name" value="LRRCT"/>
    <property type="match status" value="2"/>
</dbReference>
<dbReference type="PRINTS" id="PR01537">
    <property type="entry name" value="INTRLKN1R1F"/>
</dbReference>
<dbReference type="Gene3D" id="3.80.10.10">
    <property type="entry name" value="Ribonuclease Inhibitor"/>
    <property type="match status" value="3"/>
</dbReference>
<evidence type="ECO:0000259" key="14">
    <source>
        <dbReference type="PROSITE" id="PS50104"/>
    </source>
</evidence>
<dbReference type="InterPro" id="IPR025875">
    <property type="entry name" value="Leu-rich_rpt_4"/>
</dbReference>
<dbReference type="InterPro" id="IPR035897">
    <property type="entry name" value="Toll_tir_struct_dom_sf"/>
</dbReference>
<dbReference type="SUPFAM" id="SSF52200">
    <property type="entry name" value="Toll/Interleukin receptor TIR domain"/>
    <property type="match status" value="1"/>
</dbReference>
<organism evidence="15">
    <name type="scientific">Nilaparvata lugens</name>
    <name type="common">Brown planthopper</name>
    <dbReference type="NCBI Taxonomy" id="108931"/>
    <lineage>
        <taxon>Eukaryota</taxon>
        <taxon>Metazoa</taxon>
        <taxon>Ecdysozoa</taxon>
        <taxon>Arthropoda</taxon>
        <taxon>Hexapoda</taxon>
        <taxon>Insecta</taxon>
        <taxon>Pterygota</taxon>
        <taxon>Neoptera</taxon>
        <taxon>Paraneoptera</taxon>
        <taxon>Hemiptera</taxon>
        <taxon>Auchenorrhyncha</taxon>
        <taxon>Fulgoroidea</taxon>
        <taxon>Delphacidae</taxon>
        <taxon>Delphacinae</taxon>
        <taxon>Nilaparvata</taxon>
    </lineage>
</organism>
<keyword evidence="8" id="KW-0520">NAD</keyword>
<evidence type="ECO:0000256" key="7">
    <source>
        <dbReference type="ARBA" id="ARBA00022989"/>
    </source>
</evidence>
<dbReference type="InterPro" id="IPR003591">
    <property type="entry name" value="Leu-rich_rpt_typical-subtyp"/>
</dbReference>
<dbReference type="InterPro" id="IPR000483">
    <property type="entry name" value="Cys-rich_flank_reg_C"/>
</dbReference>
<dbReference type="InterPro" id="IPR001611">
    <property type="entry name" value="Leu-rich_rpt"/>
</dbReference>
<dbReference type="Pfam" id="PF13855">
    <property type="entry name" value="LRR_8"/>
    <property type="match status" value="3"/>
</dbReference>
<protein>
    <submittedName>
        <fullName evidence="15">Toll-1</fullName>
    </submittedName>
</protein>
<evidence type="ECO:0000256" key="1">
    <source>
        <dbReference type="ARBA" id="ARBA00004479"/>
    </source>
</evidence>
<dbReference type="GO" id="GO:0005886">
    <property type="term" value="C:plasma membrane"/>
    <property type="evidence" value="ECO:0007669"/>
    <property type="project" value="TreeGrafter"/>
</dbReference>
<dbReference type="PANTHER" id="PTHR24365">
    <property type="entry name" value="TOLL-LIKE RECEPTOR"/>
    <property type="match status" value="1"/>
</dbReference>
<keyword evidence="9 13" id="KW-0472">Membrane</keyword>
<dbReference type="GO" id="GO:0007165">
    <property type="term" value="P:signal transduction"/>
    <property type="evidence" value="ECO:0007669"/>
    <property type="project" value="InterPro"/>
</dbReference>
<dbReference type="EMBL" id="KC355234">
    <property type="protein sequence ID" value="AGK40934.1"/>
    <property type="molecule type" value="mRNA"/>
</dbReference>
<evidence type="ECO:0000256" key="3">
    <source>
        <dbReference type="ARBA" id="ARBA00022614"/>
    </source>
</evidence>
<dbReference type="SMART" id="SM00369">
    <property type="entry name" value="LRR_TYP"/>
    <property type="match status" value="13"/>
</dbReference>
<sequence>MLRRCRHANDSLSCVSRYSAHALPMAKFWSSLSMLLDWPRQTELTTASGTPTRRRFKSSPGSRSETTAEVLPPRCAASSLTMSRVLAIGVLVLCFGCQLVPVDGKYDCKENTPANCSCSRDINGNYDLLCPFSKPAIMLQIESNSETNVKLQCDSNIPDDFKIISGANIGETGILSIKFCSIPNAPFKSLMKSMGIPKIQKLEISYSAFDETISRKHFEGLSDIDTLRLDESNLTVIPDDLFQDVTNVSWLNIRGNFITDLPKDVFRSLTKLQVLELGNNKLKNLEPGVFNNLTRLRLLNLWSNQLTDISRAVFTSTPNLESLDLSHNSLVSLRTDIFADLSKLETINLSGNEFSTLPQNLFLDNLKLKMFTMVNQRTLKTIPSQLLANLEYLQFVQISRSQISSLPKDVFWNSTSIASIMLNENQLTELPVELFRDNGEVKKIDISSNQITSLPDELFKYNKKLTGLKASRNKLKFLSADLLEGLYDLNVIDMSFNRIEEIHPNAFQRKPKLEVIDFTNNFLTFETSQQGAQSPFQYCKELKTLKLANNSIGTFFEDWHFILTRLQYLDLSYNKISIIQAEDLQFNLIQEILKVDLSHNNISRFDMSGLELIAKHQCDLTSGHPNEKIFAKIILAGNPLDCDCKIYDFLRFVERRMIDEAYCHLEIDTHGLLCAGPGTLKDKEVTTISSRAVTCDVHHLHDLVSMDDRASCPHRCQCSYRQADSALLVDCMDLGLVHLDHAFMLPTYNIYTHFSRINHTILYLNRNELQSLPQHLDKGFMKVTHLYLASNNLSYINITQLSPNITVLDLTNNNLTHLDDDSIAFLEQAQKLERLSLQNNPWACDCSARSMLTFAQENFKKVEMLSNITCAGGGHLLQLSLEELCPIPTTGIIVFSVVIAVLGIVIGVLAAVYYRYQLEIKVWLYAHQMCLWFVTEEDLDKDKIYDAFVSYSHHDEDFVIKQLVRKLEEGPKNYKLCLHYRDWIVGDWIPNQIARSVEDSKRTIVVLSPNFLDSVWSKMEFRTAHKGALKEKRAKVILILYKDIGPTENLDPELKAYMSMNTYLRWDDPWFWDKLYYALPHPLQFSNRIPMLSRSRPQQTPSKPILDLDKTDLIKGGSDPNASPPATTTPPAETFLNAQPSLIPNGTANAKLQVKV</sequence>
<comment type="subcellular location">
    <subcellularLocation>
        <location evidence="1">Membrane</location>
        <topology evidence="1">Single-pass type I membrane protein</topology>
    </subcellularLocation>
</comment>
<evidence type="ECO:0000256" key="13">
    <source>
        <dbReference type="SAM" id="Phobius"/>
    </source>
</evidence>
<reference evidence="15" key="2">
    <citation type="journal article" date="2013" name="BMC Genomics">
        <title>The genome- and transcriptome-wide analysis of innate immunity in the brown planthopper, Nilaparvata lugens.</title>
        <authorList>
            <person name="Bao Y.Y."/>
            <person name="Qu L.Y."/>
            <person name="Zhao D."/>
            <person name="Chen L.B."/>
            <person name="Jin H.Y."/>
            <person name="Xu L.M."/>
            <person name="Cheng J.A."/>
            <person name="Zhang C.X."/>
        </authorList>
    </citation>
    <scope>NUCLEOTIDE SEQUENCE</scope>
</reference>
<feature type="region of interest" description="Disordered" evidence="12">
    <location>
        <begin position="47"/>
        <end position="68"/>
    </location>
</feature>
<keyword evidence="3" id="KW-0433">Leucine-rich repeat</keyword>
<dbReference type="PRINTS" id="PR00019">
    <property type="entry name" value="LEURICHRPT"/>
</dbReference>
<dbReference type="PANTHER" id="PTHR24365:SF541">
    <property type="entry name" value="PROTEIN TOLL-RELATED"/>
    <property type="match status" value="1"/>
</dbReference>
<dbReference type="Pfam" id="PF01582">
    <property type="entry name" value="TIR"/>
    <property type="match status" value="1"/>
</dbReference>
<evidence type="ECO:0000256" key="8">
    <source>
        <dbReference type="ARBA" id="ARBA00023027"/>
    </source>
</evidence>
<dbReference type="Gene3D" id="3.40.50.10140">
    <property type="entry name" value="Toll/interleukin-1 receptor homology (TIR) domain"/>
    <property type="match status" value="1"/>
</dbReference>
<dbReference type="SMART" id="SM00255">
    <property type="entry name" value="TIR"/>
    <property type="match status" value="1"/>
</dbReference>
<dbReference type="SMART" id="SM00365">
    <property type="entry name" value="LRR_SD22"/>
    <property type="match status" value="6"/>
</dbReference>
<keyword evidence="4 13" id="KW-0812">Transmembrane</keyword>
<evidence type="ECO:0000256" key="5">
    <source>
        <dbReference type="ARBA" id="ARBA00022729"/>
    </source>
</evidence>
<evidence type="ECO:0000256" key="12">
    <source>
        <dbReference type="SAM" id="MobiDB-lite"/>
    </source>
</evidence>
<feature type="region of interest" description="Disordered" evidence="12">
    <location>
        <begin position="1093"/>
        <end position="1141"/>
    </location>
</feature>
<dbReference type="FunFam" id="3.80.10.10:FF:001164">
    <property type="entry name" value="GH01279p"/>
    <property type="match status" value="2"/>
</dbReference>
<accession>M9ZZE2</accession>
<feature type="compositionally biased region" description="Low complexity" evidence="12">
    <location>
        <begin position="1120"/>
        <end position="1132"/>
    </location>
</feature>
<keyword evidence="5" id="KW-0732">Signal</keyword>
<evidence type="ECO:0000256" key="11">
    <source>
        <dbReference type="ARBA" id="ARBA00023180"/>
    </source>
</evidence>
<keyword evidence="6" id="KW-0677">Repeat</keyword>
<feature type="domain" description="TIR" evidence="14">
    <location>
        <begin position="943"/>
        <end position="1079"/>
    </location>
</feature>
<dbReference type="FunFam" id="3.40.50.10140:FF:000020">
    <property type="entry name" value="Blast:Protein toll"/>
    <property type="match status" value="1"/>
</dbReference>
<dbReference type="SUPFAM" id="SSF52058">
    <property type="entry name" value="L domain-like"/>
    <property type="match status" value="4"/>
</dbReference>
<evidence type="ECO:0000256" key="9">
    <source>
        <dbReference type="ARBA" id="ARBA00023136"/>
    </source>
</evidence>
<proteinExistence type="evidence at transcript level"/>
<reference evidence="15" key="1">
    <citation type="submission" date="2012-12" db="EMBL/GenBank/DDBJ databases">
        <authorList>
            <person name="Bao Y.-Y."/>
            <person name="Zhang C.-X."/>
        </authorList>
    </citation>
    <scope>NUCLEOTIDE SEQUENCE</scope>
</reference>
<dbReference type="InterPro" id="IPR000157">
    <property type="entry name" value="TIR_dom"/>
</dbReference>
<dbReference type="Pfam" id="PF00560">
    <property type="entry name" value="LRR_1"/>
    <property type="match status" value="1"/>
</dbReference>
<dbReference type="Pfam" id="PF12799">
    <property type="entry name" value="LRR_4"/>
    <property type="match status" value="1"/>
</dbReference>
<dbReference type="PROSITE" id="PS51450">
    <property type="entry name" value="LRR"/>
    <property type="match status" value="4"/>
</dbReference>
<keyword evidence="7 13" id="KW-1133">Transmembrane helix</keyword>
<comment type="similarity">
    <text evidence="2">Belongs to the Toll-like receptor family.</text>
</comment>
<name>M9ZZE2_NILLU</name>